<dbReference type="RefSeq" id="WP_011511101.1">
    <property type="nucleotide sequence ID" value="NC_007964.1"/>
</dbReference>
<dbReference type="InterPro" id="IPR006171">
    <property type="entry name" value="TOPRIM_dom"/>
</dbReference>
<dbReference type="HOGENOM" id="CLU_1026119_0_0_5"/>
<dbReference type="InterPro" id="IPR055570">
    <property type="entry name" value="DUF7146"/>
</dbReference>
<protein>
    <submittedName>
        <fullName evidence="3">Uncharacterized protein</fullName>
    </submittedName>
</protein>
<dbReference type="AlphaFoldDB" id="Q1QK12"/>
<evidence type="ECO:0000259" key="1">
    <source>
        <dbReference type="Pfam" id="PF13362"/>
    </source>
</evidence>
<feature type="domain" description="Toprim" evidence="1">
    <location>
        <begin position="129"/>
        <end position="197"/>
    </location>
</feature>
<organism evidence="3 4">
    <name type="scientific">Nitrobacter hamburgensis (strain DSM 10229 / NCIMB 13809 / X14)</name>
    <dbReference type="NCBI Taxonomy" id="323097"/>
    <lineage>
        <taxon>Bacteria</taxon>
        <taxon>Pseudomonadati</taxon>
        <taxon>Pseudomonadota</taxon>
        <taxon>Alphaproteobacteria</taxon>
        <taxon>Hyphomicrobiales</taxon>
        <taxon>Nitrobacteraceae</taxon>
        <taxon>Nitrobacter</taxon>
    </lineage>
</organism>
<dbReference type="eggNOG" id="ENOG502ZW12">
    <property type="taxonomic scope" value="Bacteria"/>
</dbReference>
<gene>
    <name evidence="3" type="ordered locus">Nham_2655</name>
</gene>
<evidence type="ECO:0000313" key="3">
    <source>
        <dbReference type="EMBL" id="ABE63435.1"/>
    </source>
</evidence>
<keyword evidence="4" id="KW-1185">Reference proteome</keyword>
<dbReference type="OrthoDB" id="9811157at2"/>
<dbReference type="Proteomes" id="UP000001953">
    <property type="component" value="Chromosome"/>
</dbReference>
<reference evidence="3 4" key="1">
    <citation type="submission" date="2006-03" db="EMBL/GenBank/DDBJ databases">
        <title>Complete sequence of chromosome of Nitrobacter hamburgensis X14.</title>
        <authorList>
            <consortium name="US DOE Joint Genome Institute"/>
            <person name="Copeland A."/>
            <person name="Lucas S."/>
            <person name="Lapidus A."/>
            <person name="Barry K."/>
            <person name="Detter J.C."/>
            <person name="Glavina del Rio T."/>
            <person name="Hammon N."/>
            <person name="Israni S."/>
            <person name="Dalin E."/>
            <person name="Tice H."/>
            <person name="Pitluck S."/>
            <person name="Chain P."/>
            <person name="Malfatti S."/>
            <person name="Shin M."/>
            <person name="Vergez L."/>
            <person name="Schmutz J."/>
            <person name="Larimer F."/>
            <person name="Land M."/>
            <person name="Hauser L."/>
            <person name="Kyrpides N."/>
            <person name="Ivanova N."/>
            <person name="Ward B."/>
            <person name="Arp D."/>
            <person name="Klotz M."/>
            <person name="Stein L."/>
            <person name="O'Mullan G."/>
            <person name="Starkenburg S."/>
            <person name="Sayavedra L."/>
            <person name="Poret-Peterson A.T."/>
            <person name="Gentry M.E."/>
            <person name="Bruce D."/>
            <person name="Richardson P."/>
        </authorList>
    </citation>
    <scope>NUCLEOTIDE SEQUENCE [LARGE SCALE GENOMIC DNA]</scope>
    <source>
        <strain evidence="4">DSM 10229 / NCIMB 13809 / X14</strain>
    </source>
</reference>
<dbReference type="Pfam" id="PF13362">
    <property type="entry name" value="Toprim_3"/>
    <property type="match status" value="1"/>
</dbReference>
<evidence type="ECO:0000313" key="4">
    <source>
        <dbReference type="Proteomes" id="UP000001953"/>
    </source>
</evidence>
<name>Q1QK12_NITHX</name>
<dbReference type="CDD" id="cd01029">
    <property type="entry name" value="TOPRIM_primases"/>
    <property type="match status" value="1"/>
</dbReference>
<evidence type="ECO:0000259" key="2">
    <source>
        <dbReference type="Pfam" id="PF23639"/>
    </source>
</evidence>
<sequence length="271" mass="29406">MRTLIAPWSEARHGSALRQTRAWGRTNPNSRPICGGSRYRWLGRPLKHISRAGGVWSNRPHSEFLPPRGEHQPAMIVRFGDAGRPTGVHLTKLRPDGSGKAGTDKDKIMIGASQGQPIVVSDNSDREELIIAEGIEDSASLARVTGWSAWAAGSAGRIAPVVVSAPKALRVYLASDLDWGNPERARAGPRALRKAIEVRPDLIPLNLEKALGIKVDANAALHKFGEDAVLASIEWCEAQARYAQGEIGFEAMMRASSRSQEVFRVLAEDGV</sequence>
<proteinExistence type="predicted"/>
<dbReference type="InterPro" id="IPR034154">
    <property type="entry name" value="TOPRIM_DnaG/twinkle"/>
</dbReference>
<dbReference type="KEGG" id="nha:Nham_2655"/>
<dbReference type="Pfam" id="PF23639">
    <property type="entry name" value="DUF7146"/>
    <property type="match status" value="1"/>
</dbReference>
<dbReference type="EMBL" id="CP000319">
    <property type="protein sequence ID" value="ABE63435.1"/>
    <property type="molecule type" value="Genomic_DNA"/>
</dbReference>
<feature type="domain" description="DUF7146" evidence="2">
    <location>
        <begin position="67"/>
        <end position="117"/>
    </location>
</feature>
<accession>Q1QK12</accession>